<organism evidence="2 3">
    <name type="scientific">Pleurodeles waltl</name>
    <name type="common">Iberian ribbed newt</name>
    <dbReference type="NCBI Taxonomy" id="8319"/>
    <lineage>
        <taxon>Eukaryota</taxon>
        <taxon>Metazoa</taxon>
        <taxon>Chordata</taxon>
        <taxon>Craniata</taxon>
        <taxon>Vertebrata</taxon>
        <taxon>Euteleostomi</taxon>
        <taxon>Amphibia</taxon>
        <taxon>Batrachia</taxon>
        <taxon>Caudata</taxon>
        <taxon>Salamandroidea</taxon>
        <taxon>Salamandridae</taxon>
        <taxon>Pleurodelinae</taxon>
        <taxon>Pleurodeles</taxon>
    </lineage>
</organism>
<dbReference type="Proteomes" id="UP001066276">
    <property type="component" value="Chromosome 1_2"/>
</dbReference>
<dbReference type="EMBL" id="JANPWB010000002">
    <property type="protein sequence ID" value="KAJ1208053.1"/>
    <property type="molecule type" value="Genomic_DNA"/>
</dbReference>
<feature type="compositionally biased region" description="Basic and acidic residues" evidence="1">
    <location>
        <begin position="1"/>
        <end position="32"/>
    </location>
</feature>
<reference evidence="2" key="1">
    <citation type="journal article" date="2022" name="bioRxiv">
        <title>Sequencing and chromosome-scale assembly of the giantPleurodeles waltlgenome.</title>
        <authorList>
            <person name="Brown T."/>
            <person name="Elewa A."/>
            <person name="Iarovenko S."/>
            <person name="Subramanian E."/>
            <person name="Araus A.J."/>
            <person name="Petzold A."/>
            <person name="Susuki M."/>
            <person name="Suzuki K.-i.T."/>
            <person name="Hayashi T."/>
            <person name="Toyoda A."/>
            <person name="Oliveira C."/>
            <person name="Osipova E."/>
            <person name="Leigh N.D."/>
            <person name="Simon A."/>
            <person name="Yun M.H."/>
        </authorList>
    </citation>
    <scope>NUCLEOTIDE SEQUENCE</scope>
    <source>
        <strain evidence="2">20211129_DDA</strain>
        <tissue evidence="2">Liver</tissue>
    </source>
</reference>
<comment type="caution">
    <text evidence="2">The sequence shown here is derived from an EMBL/GenBank/DDBJ whole genome shotgun (WGS) entry which is preliminary data.</text>
</comment>
<feature type="region of interest" description="Disordered" evidence="1">
    <location>
        <begin position="1"/>
        <end position="81"/>
    </location>
</feature>
<evidence type="ECO:0000313" key="3">
    <source>
        <dbReference type="Proteomes" id="UP001066276"/>
    </source>
</evidence>
<evidence type="ECO:0000313" key="2">
    <source>
        <dbReference type="EMBL" id="KAJ1208053.1"/>
    </source>
</evidence>
<keyword evidence="3" id="KW-1185">Reference proteome</keyword>
<accession>A0AAV7W261</accession>
<gene>
    <name evidence="2" type="ORF">NDU88_003443</name>
</gene>
<sequence length="81" mass="9136">MEKSTRRTSARPEGEQQRKLALEEKEDVKGEIETQIFEEAEENGAEAAEAERAQEIDSPAKLTQNRRTSEPPAMSQEGRGY</sequence>
<name>A0AAV7W261_PLEWA</name>
<protein>
    <submittedName>
        <fullName evidence="2">Uncharacterized protein</fullName>
    </submittedName>
</protein>
<proteinExistence type="predicted"/>
<dbReference type="AlphaFoldDB" id="A0AAV7W261"/>
<evidence type="ECO:0000256" key="1">
    <source>
        <dbReference type="SAM" id="MobiDB-lite"/>
    </source>
</evidence>